<gene>
    <name evidence="2" type="ORF">J2Z31_005290</name>
</gene>
<evidence type="ECO:0000313" key="2">
    <source>
        <dbReference type="EMBL" id="MBP2238749.1"/>
    </source>
</evidence>
<comment type="caution">
    <text evidence="2">The sequence shown here is derived from an EMBL/GenBank/DDBJ whole genome shotgun (WGS) entry which is preliminary data.</text>
</comment>
<evidence type="ECO:0000313" key="3">
    <source>
        <dbReference type="Proteomes" id="UP000730739"/>
    </source>
</evidence>
<accession>A0ABS4R789</accession>
<name>A0ABS4R789_9HYPH</name>
<dbReference type="RefSeq" id="WP_209606057.1">
    <property type="nucleotide sequence ID" value="NZ_JAGILA010000009.1"/>
</dbReference>
<organism evidence="2 3">
    <name type="scientific">Sinorhizobium kostiense</name>
    <dbReference type="NCBI Taxonomy" id="76747"/>
    <lineage>
        <taxon>Bacteria</taxon>
        <taxon>Pseudomonadati</taxon>
        <taxon>Pseudomonadota</taxon>
        <taxon>Alphaproteobacteria</taxon>
        <taxon>Hyphomicrobiales</taxon>
        <taxon>Rhizobiaceae</taxon>
        <taxon>Sinorhizobium/Ensifer group</taxon>
        <taxon>Sinorhizobium</taxon>
    </lineage>
</organism>
<evidence type="ECO:0000256" key="1">
    <source>
        <dbReference type="SAM" id="MobiDB-lite"/>
    </source>
</evidence>
<reference evidence="2 3" key="1">
    <citation type="submission" date="2021-03" db="EMBL/GenBank/DDBJ databases">
        <title>Genomic Encyclopedia of Type Strains, Phase IV (KMG-IV): sequencing the most valuable type-strain genomes for metagenomic binning, comparative biology and taxonomic classification.</title>
        <authorList>
            <person name="Goeker M."/>
        </authorList>
    </citation>
    <scope>NUCLEOTIDE SEQUENCE [LARGE SCALE GENOMIC DNA]</scope>
    <source>
        <strain evidence="2 3">DSM 13372</strain>
    </source>
</reference>
<proteinExistence type="predicted"/>
<sequence length="76" mass="8153">MALASRSILHGVDHELPKGSAPSGKLGCAETFRSIHDGASPREAEKHARSDEARSVKREFNLEFALGAIRLATLIA</sequence>
<protein>
    <submittedName>
        <fullName evidence="2">Uncharacterized protein</fullName>
    </submittedName>
</protein>
<dbReference type="Proteomes" id="UP000730739">
    <property type="component" value="Unassembled WGS sequence"/>
</dbReference>
<keyword evidence="3" id="KW-1185">Reference proteome</keyword>
<dbReference type="EMBL" id="JAGILA010000009">
    <property type="protein sequence ID" value="MBP2238749.1"/>
    <property type="molecule type" value="Genomic_DNA"/>
</dbReference>
<feature type="region of interest" description="Disordered" evidence="1">
    <location>
        <begin position="35"/>
        <end position="54"/>
    </location>
</feature>